<reference evidence="2 3" key="1">
    <citation type="submission" date="2023-07" db="EMBL/GenBank/DDBJ databases">
        <title>Sequencing the genomes of 1000 actinobacteria strains.</title>
        <authorList>
            <person name="Klenk H.-P."/>
        </authorList>
    </citation>
    <scope>NUCLEOTIDE SEQUENCE [LARGE SCALE GENOMIC DNA]</scope>
    <source>
        <strain evidence="2 3">DSM 19426</strain>
    </source>
</reference>
<dbReference type="PANTHER" id="PTHR43194">
    <property type="entry name" value="HYDROLASE ALPHA/BETA FOLD FAMILY"/>
    <property type="match status" value="1"/>
</dbReference>
<evidence type="ECO:0000313" key="3">
    <source>
        <dbReference type="Proteomes" id="UP001183648"/>
    </source>
</evidence>
<evidence type="ECO:0000313" key="2">
    <source>
        <dbReference type="EMBL" id="MDR7361943.1"/>
    </source>
</evidence>
<dbReference type="EMBL" id="JAVDYG010000001">
    <property type="protein sequence ID" value="MDR7361943.1"/>
    <property type="molecule type" value="Genomic_DNA"/>
</dbReference>
<name>A0ABU2BTH7_9ACTN</name>
<accession>A0ABU2BTH7</accession>
<organism evidence="2 3">
    <name type="scientific">Nocardioides marmoribigeumensis</name>
    <dbReference type="NCBI Taxonomy" id="433649"/>
    <lineage>
        <taxon>Bacteria</taxon>
        <taxon>Bacillati</taxon>
        <taxon>Actinomycetota</taxon>
        <taxon>Actinomycetes</taxon>
        <taxon>Propionibacteriales</taxon>
        <taxon>Nocardioidaceae</taxon>
        <taxon>Nocardioides</taxon>
    </lineage>
</organism>
<dbReference type="InterPro" id="IPR000073">
    <property type="entry name" value="AB_hydrolase_1"/>
</dbReference>
<feature type="domain" description="AB hydrolase-1" evidence="1">
    <location>
        <begin position="27"/>
        <end position="280"/>
    </location>
</feature>
<gene>
    <name evidence="2" type="ORF">J2S63_001496</name>
</gene>
<dbReference type="SUPFAM" id="SSF53474">
    <property type="entry name" value="alpha/beta-Hydrolases"/>
    <property type="match status" value="1"/>
</dbReference>
<dbReference type="Pfam" id="PF00561">
    <property type="entry name" value="Abhydrolase_1"/>
    <property type="match status" value="1"/>
</dbReference>
<keyword evidence="3" id="KW-1185">Reference proteome</keyword>
<dbReference type="InterPro" id="IPR050228">
    <property type="entry name" value="Carboxylesterase_BioH"/>
</dbReference>
<comment type="caution">
    <text evidence="2">The sequence shown here is derived from an EMBL/GenBank/DDBJ whole genome shotgun (WGS) entry which is preliminary data.</text>
</comment>
<dbReference type="InterPro" id="IPR029058">
    <property type="entry name" value="AB_hydrolase_fold"/>
</dbReference>
<dbReference type="PRINTS" id="PR00412">
    <property type="entry name" value="EPOXHYDRLASE"/>
</dbReference>
<evidence type="ECO:0000259" key="1">
    <source>
        <dbReference type="Pfam" id="PF00561"/>
    </source>
</evidence>
<sequence>MSDDLLRTHDGLQLHVRAEGPDDAPVTVVLAHCWVSDHDSWRYQVRDLHARYGHDLRIVTYDHRGHGQSDPTTREAATIANLGRDLGAVIDACAPHGPLVLAGHSIGGMTIMELALQRPELFRERVGGVCFVATSGGSLRSVTLGLPDAGPWVKDKIPYVLAFRSRTLSRKQRLRAPVIESLVVRRFLFGDTMRLRDHMLLVEGLVNVPGTTMTGFFEDLMEHERHGHLDQALAGIPTLVLVGERDLLTPPAHARALTNAIPGARLITSPGAGHMLPLERDRHVSDMLESLIDPLLEQVAEPAPDER</sequence>
<dbReference type="InterPro" id="IPR000639">
    <property type="entry name" value="Epox_hydrolase-like"/>
</dbReference>
<dbReference type="Proteomes" id="UP001183648">
    <property type="component" value="Unassembled WGS sequence"/>
</dbReference>
<dbReference type="RefSeq" id="WP_310300702.1">
    <property type="nucleotide sequence ID" value="NZ_BAAAPS010000008.1"/>
</dbReference>
<dbReference type="PANTHER" id="PTHR43194:SF2">
    <property type="entry name" value="PEROXISOMAL MEMBRANE PROTEIN LPX1"/>
    <property type="match status" value="1"/>
</dbReference>
<dbReference type="Gene3D" id="3.40.50.1820">
    <property type="entry name" value="alpha/beta hydrolase"/>
    <property type="match status" value="1"/>
</dbReference>
<proteinExistence type="predicted"/>
<protein>
    <submittedName>
        <fullName evidence="2">Pimeloyl-ACP methyl ester carboxylesterase</fullName>
    </submittedName>
</protein>